<proteinExistence type="predicted"/>
<evidence type="ECO:0000313" key="1">
    <source>
        <dbReference type="EMBL" id="CAF4917824.1"/>
    </source>
</evidence>
<gene>
    <name evidence="1" type="ORF">PMACD_LOCUS12752</name>
</gene>
<reference evidence="1" key="1">
    <citation type="submission" date="2021-02" db="EMBL/GenBank/DDBJ databases">
        <authorList>
            <person name="Steward A R."/>
        </authorList>
    </citation>
    <scope>NUCLEOTIDE SEQUENCE</scope>
</reference>
<dbReference type="OrthoDB" id="6928334at2759"/>
<name>A0A821W423_9NEOP</name>
<dbReference type="EMBL" id="CAJOBZ010000051">
    <property type="protein sequence ID" value="CAF4917824.1"/>
    <property type="molecule type" value="Genomic_DNA"/>
</dbReference>
<evidence type="ECO:0000313" key="2">
    <source>
        <dbReference type="Proteomes" id="UP000663880"/>
    </source>
</evidence>
<dbReference type="Proteomes" id="UP000663880">
    <property type="component" value="Unassembled WGS sequence"/>
</dbReference>
<dbReference type="AlphaFoldDB" id="A0A821W423"/>
<protein>
    <submittedName>
        <fullName evidence="1">Uncharacterized protein</fullName>
    </submittedName>
</protein>
<comment type="caution">
    <text evidence="1">The sequence shown here is derived from an EMBL/GenBank/DDBJ whole genome shotgun (WGS) entry which is preliminary data.</text>
</comment>
<organism evidence="1 2">
    <name type="scientific">Pieris macdunnoughi</name>
    <dbReference type="NCBI Taxonomy" id="345717"/>
    <lineage>
        <taxon>Eukaryota</taxon>
        <taxon>Metazoa</taxon>
        <taxon>Ecdysozoa</taxon>
        <taxon>Arthropoda</taxon>
        <taxon>Hexapoda</taxon>
        <taxon>Insecta</taxon>
        <taxon>Pterygota</taxon>
        <taxon>Neoptera</taxon>
        <taxon>Endopterygota</taxon>
        <taxon>Lepidoptera</taxon>
        <taxon>Glossata</taxon>
        <taxon>Ditrysia</taxon>
        <taxon>Papilionoidea</taxon>
        <taxon>Pieridae</taxon>
        <taxon>Pierinae</taxon>
        <taxon>Pieris</taxon>
    </lineage>
</organism>
<sequence length="94" mass="10748">MNCAQDTASNCRCKSVQKWLDNHEKYFVKPSTSEARATSSLMQNVSPFIAHQNYGPRHVHYGITGDIQFTDKLIRLPYTMQPPFRISPVQPPKP</sequence>
<keyword evidence="2" id="KW-1185">Reference proteome</keyword>
<accession>A0A821W423</accession>